<dbReference type="PANTHER" id="PTHR42865:SF10">
    <property type="entry name" value="SODIUM:DICARBOXYLATE SYMPORTER FAMILY PROTEIN"/>
    <property type="match status" value="1"/>
</dbReference>
<dbReference type="PANTHER" id="PTHR42865">
    <property type="entry name" value="PROTON/GLUTAMATE-ASPARTATE SYMPORTER"/>
    <property type="match status" value="1"/>
</dbReference>
<feature type="transmembrane region" description="Helical" evidence="6">
    <location>
        <begin position="234"/>
        <end position="255"/>
    </location>
</feature>
<proteinExistence type="predicted"/>
<protein>
    <submittedName>
        <fullName evidence="7">Sodium:dicarboxylate symporter</fullName>
    </submittedName>
</protein>
<reference evidence="7 8" key="1">
    <citation type="journal article" date="2012" name="BMC Genomics">
        <title>Genomic sequence analysis and characterization of Sneathia amnii sp. nov.</title>
        <authorList>
            <consortium name="Vaginal Microbiome Consortium (additional members)"/>
            <person name="Harwich M.D.Jr."/>
            <person name="Serrano M.G."/>
            <person name="Fettweis J.M."/>
            <person name="Alves J.M."/>
            <person name="Reimers M.A."/>
            <person name="Buck G.A."/>
            <person name="Jefferson K.K."/>
        </authorList>
    </citation>
    <scope>NUCLEOTIDE SEQUENCE [LARGE SCALE GENOMIC DNA]</scope>
    <source>
        <strain evidence="7 8">SN35</strain>
    </source>
</reference>
<evidence type="ECO:0000313" key="7">
    <source>
        <dbReference type="EMBL" id="AKC95664.1"/>
    </source>
</evidence>
<feature type="transmembrane region" description="Helical" evidence="6">
    <location>
        <begin position="164"/>
        <end position="184"/>
    </location>
</feature>
<dbReference type="KEGG" id="sns:VC03_03990"/>
<dbReference type="AlphaFoldDB" id="A0A0E3UTY3"/>
<dbReference type="HOGENOM" id="CLU_035303_0_0_0"/>
<evidence type="ECO:0000256" key="5">
    <source>
        <dbReference type="ARBA" id="ARBA00023136"/>
    </source>
</evidence>
<dbReference type="EMBL" id="CP011280">
    <property type="protein sequence ID" value="AKC95664.1"/>
    <property type="molecule type" value="Genomic_DNA"/>
</dbReference>
<dbReference type="Gene3D" id="1.10.3860.10">
    <property type="entry name" value="Sodium:dicarboxylate symporter"/>
    <property type="match status" value="1"/>
</dbReference>
<feature type="transmembrane region" description="Helical" evidence="6">
    <location>
        <begin position="122"/>
        <end position="144"/>
    </location>
</feature>
<dbReference type="GO" id="GO:0005886">
    <property type="term" value="C:plasma membrane"/>
    <property type="evidence" value="ECO:0007669"/>
    <property type="project" value="TreeGrafter"/>
</dbReference>
<keyword evidence="2" id="KW-0813">Transport</keyword>
<evidence type="ECO:0000256" key="2">
    <source>
        <dbReference type="ARBA" id="ARBA00022448"/>
    </source>
</evidence>
<gene>
    <name evidence="7" type="ORF">VC03_03990</name>
</gene>
<keyword evidence="4 6" id="KW-1133">Transmembrane helix</keyword>
<feature type="transmembrane region" description="Helical" evidence="6">
    <location>
        <begin position="73"/>
        <end position="102"/>
    </location>
</feature>
<dbReference type="Proteomes" id="UP000033103">
    <property type="component" value="Chromosome"/>
</dbReference>
<keyword evidence="5 6" id="KW-0472">Membrane</keyword>
<dbReference type="InterPro" id="IPR001991">
    <property type="entry name" value="Na-dicarboxylate_symporter"/>
</dbReference>
<organism evidence="7 8">
    <name type="scientific">Sneathia vaginalis</name>
    <dbReference type="NCBI Taxonomy" id="187101"/>
    <lineage>
        <taxon>Bacteria</taxon>
        <taxon>Fusobacteriati</taxon>
        <taxon>Fusobacteriota</taxon>
        <taxon>Fusobacteriia</taxon>
        <taxon>Fusobacteriales</taxon>
        <taxon>Leptotrichiaceae</taxon>
        <taxon>Sneathia</taxon>
    </lineage>
</organism>
<dbReference type="STRING" id="187101.VC03_03990"/>
<dbReference type="OrthoDB" id="9768885at2"/>
<keyword evidence="3 6" id="KW-0812">Transmembrane</keyword>
<evidence type="ECO:0000256" key="3">
    <source>
        <dbReference type="ARBA" id="ARBA00022692"/>
    </source>
</evidence>
<feature type="transmembrane region" description="Helical" evidence="6">
    <location>
        <begin position="275"/>
        <end position="294"/>
    </location>
</feature>
<sequence>MSKIKDKLIFKLLISVVLGMIIGQFSSTKNIILLETIKYILGQIIFFTIPLIILGFIAPAIAKLKNNAGKMLITMLSLSYLSSIGAAFFSMILGYSIIPYLSINSSVKGLRTLPEVFFKLDIPPIMPVMSALILAIFIGLAVVWTNSEIFTNILLDFNKIVLALVNRIVIPILPIFIFCTFASLAYEGSITKQLPVFIKIIGIIIICHFVWLSVLYAIGAIVSKKNPFDIIRNYIPAYLTAVGTMSSAATLPVALKCAKNTKVLKKDIIDFAIPLGSTTHLCGSVLTEVFFLMTVSRILYSKLPSLPTMIIFIILLGIFAVGAPGVPGGTVLASLGIIVSVLKFNDTGIALMLTIFALQDSFGTACNITGDGALALILQGIFENNQRVSN</sequence>
<accession>A0A0E3UTY3</accession>
<feature type="transmembrane region" description="Helical" evidence="6">
    <location>
        <begin position="306"/>
        <end position="326"/>
    </location>
</feature>
<evidence type="ECO:0000256" key="4">
    <source>
        <dbReference type="ARBA" id="ARBA00022989"/>
    </source>
</evidence>
<evidence type="ECO:0000256" key="1">
    <source>
        <dbReference type="ARBA" id="ARBA00004141"/>
    </source>
</evidence>
<dbReference type="InterPro" id="IPR036458">
    <property type="entry name" value="Na:dicarbo_symporter_sf"/>
</dbReference>
<name>A0A0E3UTY3_9FUSO</name>
<feature type="transmembrane region" description="Helical" evidence="6">
    <location>
        <begin position="12"/>
        <end position="34"/>
    </location>
</feature>
<evidence type="ECO:0000256" key="6">
    <source>
        <dbReference type="SAM" id="Phobius"/>
    </source>
</evidence>
<dbReference type="PATRIC" id="fig|1069640.6.peg.789"/>
<feature type="transmembrane region" description="Helical" evidence="6">
    <location>
        <begin position="332"/>
        <end position="358"/>
    </location>
</feature>
<feature type="transmembrane region" description="Helical" evidence="6">
    <location>
        <begin position="196"/>
        <end position="222"/>
    </location>
</feature>
<feature type="transmembrane region" description="Helical" evidence="6">
    <location>
        <begin position="40"/>
        <end position="61"/>
    </location>
</feature>
<dbReference type="GO" id="GO:0015293">
    <property type="term" value="F:symporter activity"/>
    <property type="evidence" value="ECO:0007669"/>
    <property type="project" value="InterPro"/>
</dbReference>
<dbReference type="SUPFAM" id="SSF118215">
    <property type="entry name" value="Proton glutamate symport protein"/>
    <property type="match status" value="1"/>
</dbReference>
<evidence type="ECO:0000313" key="8">
    <source>
        <dbReference type="Proteomes" id="UP000033103"/>
    </source>
</evidence>
<dbReference type="Pfam" id="PF00375">
    <property type="entry name" value="SDF"/>
    <property type="match status" value="1"/>
</dbReference>
<comment type="subcellular location">
    <subcellularLocation>
        <location evidence="1">Membrane</location>
        <topology evidence="1">Multi-pass membrane protein</topology>
    </subcellularLocation>
</comment>
<keyword evidence="8" id="KW-1185">Reference proteome</keyword>